<dbReference type="SUPFAM" id="SSF69065">
    <property type="entry name" value="RNase III domain-like"/>
    <property type="match status" value="1"/>
</dbReference>
<keyword evidence="19" id="KW-1185">Reference proteome</keyword>
<keyword evidence="14 15" id="KW-0694">RNA-binding</keyword>
<dbReference type="SMART" id="SM00535">
    <property type="entry name" value="RIBOc"/>
    <property type="match status" value="1"/>
</dbReference>
<dbReference type="PANTHER" id="PTHR11207:SF0">
    <property type="entry name" value="RIBONUCLEASE 3"/>
    <property type="match status" value="1"/>
</dbReference>
<dbReference type="GO" id="GO:0042802">
    <property type="term" value="F:identical protein binding"/>
    <property type="evidence" value="ECO:0007669"/>
    <property type="project" value="UniProtKB-ARBA"/>
</dbReference>
<evidence type="ECO:0000256" key="14">
    <source>
        <dbReference type="ARBA" id="ARBA00022884"/>
    </source>
</evidence>
<dbReference type="Gene3D" id="3.30.160.20">
    <property type="match status" value="1"/>
</dbReference>
<dbReference type="PANTHER" id="PTHR11207">
    <property type="entry name" value="RIBONUCLEASE III"/>
    <property type="match status" value="1"/>
</dbReference>
<keyword evidence="15" id="KW-0699">rRNA-binding</keyword>
<sequence length="253" mass="27331">MAVDRALGEAVPADPLMIEKPSLDDLEARLGHAFANRDLLRQALTHMSGASGRLDTYQRLEFLGDRVLGLAVGELLYRGFPGDEEGELSRRLAELVRREACAAIADAWDVGPHLRLGLGERKSGGRRNRAILADVCEAVIGAVFLDAGYDAARDVVSRAYGERIRLAGNAPRDPKTALQEWAQGRGLATPVYREVERSGPDHAPQFRIAVAVTGVDDADGVGATKRRAEQEAALAMLVREGIWKDGTDGRADP</sequence>
<evidence type="ECO:0000256" key="3">
    <source>
        <dbReference type="ARBA" id="ARBA00010183"/>
    </source>
</evidence>
<keyword evidence="13 15" id="KW-0460">Magnesium</keyword>
<evidence type="ECO:0000259" key="17">
    <source>
        <dbReference type="PROSITE" id="PS50142"/>
    </source>
</evidence>
<dbReference type="SUPFAM" id="SSF54768">
    <property type="entry name" value="dsRNA-binding domain-like"/>
    <property type="match status" value="1"/>
</dbReference>
<feature type="binding site" evidence="15">
    <location>
        <position position="134"/>
    </location>
    <ligand>
        <name>Mg(2+)</name>
        <dbReference type="ChEBI" id="CHEBI:18420"/>
    </ligand>
</feature>
<dbReference type="GO" id="GO:0019843">
    <property type="term" value="F:rRNA binding"/>
    <property type="evidence" value="ECO:0007669"/>
    <property type="project" value="UniProtKB-KW"/>
</dbReference>
<feature type="domain" description="DRBM" evidence="16">
    <location>
        <begin position="173"/>
        <end position="237"/>
    </location>
</feature>
<keyword evidence="6 15" id="KW-0698">rRNA processing</keyword>
<keyword evidence="10 15" id="KW-0479">Metal-binding</keyword>
<evidence type="ECO:0000256" key="11">
    <source>
        <dbReference type="ARBA" id="ARBA00022759"/>
    </source>
</evidence>
<dbReference type="FunFam" id="1.10.1520.10:FF:000001">
    <property type="entry name" value="Ribonuclease 3"/>
    <property type="match status" value="1"/>
</dbReference>
<dbReference type="PROSITE" id="PS00517">
    <property type="entry name" value="RNASE_3_1"/>
    <property type="match status" value="1"/>
</dbReference>
<dbReference type="Pfam" id="PF00035">
    <property type="entry name" value="dsrm"/>
    <property type="match status" value="1"/>
</dbReference>
<reference evidence="18 19" key="1">
    <citation type="submission" date="2019-09" db="EMBL/GenBank/DDBJ databases">
        <title>Salinarimonas rosea gen. nov., sp. nov., a new member of the a-2 subgroup of the Proteobacteria.</title>
        <authorList>
            <person name="Liu J."/>
        </authorList>
    </citation>
    <scope>NUCLEOTIDE SEQUENCE [LARGE SCALE GENOMIC DNA]</scope>
    <source>
        <strain evidence="18 19">BN140002</strain>
    </source>
</reference>
<dbReference type="SMART" id="SM00358">
    <property type="entry name" value="DSRM"/>
    <property type="match status" value="1"/>
</dbReference>
<comment type="catalytic activity">
    <reaction evidence="1 15">
        <text>Endonucleolytic cleavage to 5'-phosphomonoester.</text>
        <dbReference type="EC" id="3.1.26.3"/>
    </reaction>
</comment>
<evidence type="ECO:0000256" key="4">
    <source>
        <dbReference type="ARBA" id="ARBA00011738"/>
    </source>
</evidence>
<evidence type="ECO:0000256" key="2">
    <source>
        <dbReference type="ARBA" id="ARBA00004496"/>
    </source>
</evidence>
<dbReference type="GO" id="GO:0005737">
    <property type="term" value="C:cytoplasm"/>
    <property type="evidence" value="ECO:0007669"/>
    <property type="project" value="UniProtKB-SubCell"/>
</dbReference>
<reference evidence="18 19" key="2">
    <citation type="submission" date="2019-09" db="EMBL/GenBank/DDBJ databases">
        <authorList>
            <person name="Jin C."/>
        </authorList>
    </citation>
    <scope>NUCLEOTIDE SEQUENCE [LARGE SCALE GENOMIC DNA]</scope>
    <source>
        <strain evidence="18 19">BN140002</strain>
    </source>
</reference>
<comment type="function">
    <text evidence="15">Digests double-stranded RNA. Involved in the processing of primary rRNA transcript to yield the immediate precursors to the large and small rRNAs (23S and 16S). Processes some mRNAs, and tRNAs when they are encoded in the rRNA operon. Processes pre-crRNA and tracrRNA of type II CRISPR loci if present in the organism.</text>
</comment>
<dbReference type="GO" id="GO:0004525">
    <property type="term" value="F:ribonuclease III activity"/>
    <property type="evidence" value="ECO:0007669"/>
    <property type="project" value="UniProtKB-UniRule"/>
</dbReference>
<dbReference type="OrthoDB" id="9805026at2"/>
<evidence type="ECO:0000256" key="12">
    <source>
        <dbReference type="ARBA" id="ARBA00022801"/>
    </source>
</evidence>
<keyword evidence="7 15" id="KW-0507">mRNA processing</keyword>
<dbReference type="PROSITE" id="PS50142">
    <property type="entry name" value="RNASE_3_2"/>
    <property type="match status" value="1"/>
</dbReference>
<evidence type="ECO:0000259" key="16">
    <source>
        <dbReference type="PROSITE" id="PS50137"/>
    </source>
</evidence>
<dbReference type="AlphaFoldDB" id="A0A5B2VAQ9"/>
<organism evidence="18 19">
    <name type="scientific">Salinarimonas soli</name>
    <dbReference type="NCBI Taxonomy" id="1638099"/>
    <lineage>
        <taxon>Bacteria</taxon>
        <taxon>Pseudomonadati</taxon>
        <taxon>Pseudomonadota</taxon>
        <taxon>Alphaproteobacteria</taxon>
        <taxon>Hyphomicrobiales</taxon>
        <taxon>Salinarimonadaceae</taxon>
        <taxon>Salinarimonas</taxon>
    </lineage>
</organism>
<comment type="subcellular location">
    <subcellularLocation>
        <location evidence="2 15">Cytoplasm</location>
    </subcellularLocation>
</comment>
<dbReference type="FunFam" id="3.30.160.20:FF:000003">
    <property type="entry name" value="Ribonuclease 3"/>
    <property type="match status" value="1"/>
</dbReference>
<protein>
    <recommendedName>
        <fullName evidence="15">Ribonuclease 3</fullName>
        <ecNumber evidence="15">3.1.26.3</ecNumber>
    </recommendedName>
    <alternativeName>
        <fullName evidence="15">Ribonuclease III</fullName>
        <shortName evidence="15">RNase III</shortName>
    </alternativeName>
</protein>
<evidence type="ECO:0000256" key="13">
    <source>
        <dbReference type="ARBA" id="ARBA00022842"/>
    </source>
</evidence>
<feature type="binding site" evidence="15">
    <location>
        <position position="137"/>
    </location>
    <ligand>
        <name>Mg(2+)</name>
        <dbReference type="ChEBI" id="CHEBI:18420"/>
    </ligand>
</feature>
<keyword evidence="8 15" id="KW-0819">tRNA processing</keyword>
<feature type="binding site" evidence="15">
    <location>
        <position position="61"/>
    </location>
    <ligand>
        <name>Mg(2+)</name>
        <dbReference type="ChEBI" id="CHEBI:18420"/>
    </ligand>
</feature>
<comment type="subunit">
    <text evidence="4 15">Homodimer.</text>
</comment>
<evidence type="ECO:0000256" key="10">
    <source>
        <dbReference type="ARBA" id="ARBA00022723"/>
    </source>
</evidence>
<dbReference type="GO" id="GO:0006364">
    <property type="term" value="P:rRNA processing"/>
    <property type="evidence" value="ECO:0007669"/>
    <property type="project" value="UniProtKB-UniRule"/>
</dbReference>
<dbReference type="Pfam" id="PF14622">
    <property type="entry name" value="Ribonucleas_3_3"/>
    <property type="match status" value="1"/>
</dbReference>
<dbReference type="EC" id="3.1.26.3" evidence="15"/>
<dbReference type="InterPro" id="IPR000999">
    <property type="entry name" value="RNase_III_dom"/>
</dbReference>
<dbReference type="GO" id="GO:0046872">
    <property type="term" value="F:metal ion binding"/>
    <property type="evidence" value="ECO:0007669"/>
    <property type="project" value="UniProtKB-KW"/>
</dbReference>
<feature type="active site" evidence="15">
    <location>
        <position position="137"/>
    </location>
</feature>
<dbReference type="CDD" id="cd10845">
    <property type="entry name" value="DSRM_RNAse_III_family"/>
    <property type="match status" value="1"/>
</dbReference>
<dbReference type="GO" id="GO:0003725">
    <property type="term" value="F:double-stranded RNA binding"/>
    <property type="evidence" value="ECO:0007669"/>
    <property type="project" value="TreeGrafter"/>
</dbReference>
<evidence type="ECO:0000256" key="8">
    <source>
        <dbReference type="ARBA" id="ARBA00022694"/>
    </source>
</evidence>
<evidence type="ECO:0000256" key="7">
    <source>
        <dbReference type="ARBA" id="ARBA00022664"/>
    </source>
</evidence>
<evidence type="ECO:0000313" key="18">
    <source>
        <dbReference type="EMBL" id="KAA2235287.1"/>
    </source>
</evidence>
<name>A0A5B2VAQ9_9HYPH</name>
<keyword evidence="12 15" id="KW-0378">Hydrolase</keyword>
<dbReference type="InterPro" id="IPR011907">
    <property type="entry name" value="RNase_III"/>
</dbReference>
<dbReference type="PROSITE" id="PS50137">
    <property type="entry name" value="DS_RBD"/>
    <property type="match status" value="1"/>
</dbReference>
<dbReference type="NCBIfam" id="TIGR02191">
    <property type="entry name" value="RNaseIII"/>
    <property type="match status" value="1"/>
</dbReference>
<keyword evidence="5 15" id="KW-0963">Cytoplasm</keyword>
<evidence type="ECO:0000313" key="19">
    <source>
        <dbReference type="Proteomes" id="UP000323142"/>
    </source>
</evidence>
<comment type="caution">
    <text evidence="18">The sequence shown here is derived from an EMBL/GenBank/DDBJ whole genome shotgun (WGS) entry which is preliminary data.</text>
</comment>
<feature type="domain" description="RNase III" evidence="17">
    <location>
        <begin position="23"/>
        <end position="148"/>
    </location>
</feature>
<feature type="active site" evidence="15">
    <location>
        <position position="65"/>
    </location>
</feature>
<evidence type="ECO:0000256" key="15">
    <source>
        <dbReference type="HAMAP-Rule" id="MF_00104"/>
    </source>
</evidence>
<dbReference type="CDD" id="cd00593">
    <property type="entry name" value="RIBOc"/>
    <property type="match status" value="1"/>
</dbReference>
<evidence type="ECO:0000256" key="6">
    <source>
        <dbReference type="ARBA" id="ARBA00022552"/>
    </source>
</evidence>
<dbReference type="Proteomes" id="UP000323142">
    <property type="component" value="Unassembled WGS sequence"/>
</dbReference>
<dbReference type="GO" id="GO:0006397">
    <property type="term" value="P:mRNA processing"/>
    <property type="evidence" value="ECO:0007669"/>
    <property type="project" value="UniProtKB-UniRule"/>
</dbReference>
<dbReference type="InterPro" id="IPR014720">
    <property type="entry name" value="dsRBD_dom"/>
</dbReference>
<evidence type="ECO:0000256" key="9">
    <source>
        <dbReference type="ARBA" id="ARBA00022722"/>
    </source>
</evidence>
<dbReference type="Gene3D" id="1.10.1520.10">
    <property type="entry name" value="Ribonuclease III domain"/>
    <property type="match status" value="1"/>
</dbReference>
<keyword evidence="9 15" id="KW-0540">Nuclease</keyword>
<dbReference type="InterPro" id="IPR036389">
    <property type="entry name" value="RNase_III_sf"/>
</dbReference>
<comment type="cofactor">
    <cofactor evidence="15">
        <name>Mg(2+)</name>
        <dbReference type="ChEBI" id="CHEBI:18420"/>
    </cofactor>
</comment>
<dbReference type="GO" id="GO:0008033">
    <property type="term" value="P:tRNA processing"/>
    <property type="evidence" value="ECO:0007669"/>
    <property type="project" value="UniProtKB-KW"/>
</dbReference>
<dbReference type="HAMAP" id="MF_00104">
    <property type="entry name" value="RNase_III"/>
    <property type="match status" value="1"/>
</dbReference>
<comment type="similarity">
    <text evidence="3">Belongs to the ribonuclease III family.</text>
</comment>
<evidence type="ECO:0000256" key="1">
    <source>
        <dbReference type="ARBA" id="ARBA00000109"/>
    </source>
</evidence>
<keyword evidence="11 15" id="KW-0255">Endonuclease</keyword>
<dbReference type="EMBL" id="VUOA01000036">
    <property type="protein sequence ID" value="KAA2235287.1"/>
    <property type="molecule type" value="Genomic_DNA"/>
</dbReference>
<gene>
    <name evidence="15 18" type="primary">rnc</name>
    <name evidence="18" type="ORF">F0L46_19915</name>
</gene>
<evidence type="ECO:0000256" key="5">
    <source>
        <dbReference type="ARBA" id="ARBA00022490"/>
    </source>
</evidence>
<proteinExistence type="inferred from homology"/>
<dbReference type="GO" id="GO:0010468">
    <property type="term" value="P:regulation of gene expression"/>
    <property type="evidence" value="ECO:0007669"/>
    <property type="project" value="TreeGrafter"/>
</dbReference>
<accession>A0A5B2VAQ9</accession>